<dbReference type="Proteomes" id="UP000292082">
    <property type="component" value="Unassembled WGS sequence"/>
</dbReference>
<evidence type="ECO:0000256" key="1">
    <source>
        <dbReference type="SAM" id="MobiDB-lite"/>
    </source>
</evidence>
<proteinExistence type="predicted"/>
<feature type="compositionally biased region" description="Polar residues" evidence="1">
    <location>
        <begin position="61"/>
        <end position="74"/>
    </location>
</feature>
<keyword evidence="2" id="KW-0732">Signal</keyword>
<evidence type="ECO:0000256" key="2">
    <source>
        <dbReference type="SAM" id="SignalP"/>
    </source>
</evidence>
<feature type="signal peptide" evidence="2">
    <location>
        <begin position="1"/>
        <end position="20"/>
    </location>
</feature>
<organism evidence="3">
    <name type="scientific">Dichomitus squalens</name>
    <dbReference type="NCBI Taxonomy" id="114155"/>
    <lineage>
        <taxon>Eukaryota</taxon>
        <taxon>Fungi</taxon>
        <taxon>Dikarya</taxon>
        <taxon>Basidiomycota</taxon>
        <taxon>Agaricomycotina</taxon>
        <taxon>Agaricomycetes</taxon>
        <taxon>Polyporales</taxon>
        <taxon>Polyporaceae</taxon>
        <taxon>Dichomitus</taxon>
    </lineage>
</organism>
<evidence type="ECO:0000313" key="4">
    <source>
        <dbReference type="EMBL" id="TBU57015.1"/>
    </source>
</evidence>
<evidence type="ECO:0000313" key="5">
    <source>
        <dbReference type="Proteomes" id="UP000292082"/>
    </source>
</evidence>
<feature type="region of interest" description="Disordered" evidence="1">
    <location>
        <begin position="175"/>
        <end position="206"/>
    </location>
</feature>
<reference evidence="3 5" key="1">
    <citation type="submission" date="2019-01" db="EMBL/GenBank/DDBJ databases">
        <title>Draft genome sequences of three monokaryotic isolates of the white-rot basidiomycete fungus Dichomitus squalens.</title>
        <authorList>
            <consortium name="DOE Joint Genome Institute"/>
            <person name="Lopez S.C."/>
            <person name="Andreopoulos B."/>
            <person name="Pangilinan J."/>
            <person name="Lipzen A."/>
            <person name="Riley R."/>
            <person name="Ahrendt S."/>
            <person name="Ng V."/>
            <person name="Barry K."/>
            <person name="Daum C."/>
            <person name="Grigoriev I.V."/>
            <person name="Hilden K.S."/>
            <person name="Makela M.R."/>
            <person name="de Vries R.P."/>
        </authorList>
    </citation>
    <scope>NUCLEOTIDE SEQUENCE [LARGE SCALE GENOMIC DNA]</scope>
    <source>
        <strain evidence="4 5">CBS 464.89</strain>
        <strain evidence="3">OM18370.1</strain>
    </source>
</reference>
<keyword evidence="5" id="KW-1185">Reference proteome</keyword>
<accession>A0A4Q9MP83</accession>
<evidence type="ECO:0000313" key="3">
    <source>
        <dbReference type="EMBL" id="TBU29325.1"/>
    </source>
</evidence>
<name>A0A4Q9MP83_9APHY</name>
<dbReference type="OrthoDB" id="2797650at2759"/>
<dbReference type="EMBL" id="ML143414">
    <property type="protein sequence ID" value="TBU29325.1"/>
    <property type="molecule type" value="Genomic_DNA"/>
</dbReference>
<feature type="compositionally biased region" description="Basic residues" evidence="1">
    <location>
        <begin position="190"/>
        <end position="200"/>
    </location>
</feature>
<dbReference type="AlphaFoldDB" id="A0A4Q9MP83"/>
<feature type="chain" id="PRO_5040597584" evidence="2">
    <location>
        <begin position="21"/>
        <end position="206"/>
    </location>
</feature>
<gene>
    <name evidence="4" type="ORF">BD310DRAFT_571518</name>
    <name evidence="3" type="ORF">BD311DRAFT_278140</name>
</gene>
<dbReference type="EMBL" id="ML145142">
    <property type="protein sequence ID" value="TBU57015.1"/>
    <property type="molecule type" value="Genomic_DNA"/>
</dbReference>
<sequence length="206" mass="22461">MLLSYLIIALSVLFAPLAYGRPAPAPSHQIRHPAPQVEPKTLLGRHYLIHEHREVAHTHIVHSNTGSSRAQQPSRRSKVKQPFAKYIADRSGDIWLHERRAPVPVLIAQAEPDMDDNNYVSHVGPYAYEPAPPPPPTVTIHVTQTSNDYGSSPSSTDAAVLPLNLAAANPTATPVGYVDMEQQPGEEHKHKGKGKGKGHKGKETKG</sequence>
<feature type="region of interest" description="Disordered" evidence="1">
    <location>
        <begin position="61"/>
        <end position="80"/>
    </location>
</feature>
<protein>
    <submittedName>
        <fullName evidence="3">Uncharacterized protein</fullName>
    </submittedName>
</protein>
<dbReference type="Proteomes" id="UP000292957">
    <property type="component" value="Unassembled WGS sequence"/>
</dbReference>